<keyword evidence="2" id="KW-1185">Reference proteome</keyword>
<dbReference type="EMBL" id="LDZF01000048">
    <property type="protein sequence ID" value="KMK08158.1"/>
    <property type="molecule type" value="Genomic_DNA"/>
</dbReference>
<gene>
    <name evidence="1" type="ORF">ABW06_24770</name>
</gene>
<name>A0A0J5KKU4_PLUGE</name>
<dbReference type="RefSeq" id="WP_048281101.1">
    <property type="nucleotide sequence ID" value="NZ_LDZF01000048.1"/>
</dbReference>
<dbReference type="AlphaFoldDB" id="A0A0J5KKU4"/>
<comment type="caution">
    <text evidence="1">The sequence shown here is derived from an EMBL/GenBank/DDBJ whole genome shotgun (WGS) entry which is preliminary data.</text>
</comment>
<dbReference type="PATRIC" id="fig|61647.15.peg.4172"/>
<evidence type="ECO:0000313" key="1">
    <source>
        <dbReference type="EMBL" id="KMK08158.1"/>
    </source>
</evidence>
<organism evidence="1 2">
    <name type="scientific">Pluralibacter gergoviae</name>
    <name type="common">Enterobacter gergoviae</name>
    <dbReference type="NCBI Taxonomy" id="61647"/>
    <lineage>
        <taxon>Bacteria</taxon>
        <taxon>Pseudomonadati</taxon>
        <taxon>Pseudomonadota</taxon>
        <taxon>Gammaproteobacteria</taxon>
        <taxon>Enterobacterales</taxon>
        <taxon>Enterobacteriaceae</taxon>
        <taxon>Pluralibacter</taxon>
    </lineage>
</organism>
<protein>
    <submittedName>
        <fullName evidence="1">Uncharacterized protein</fullName>
    </submittedName>
</protein>
<proteinExistence type="predicted"/>
<dbReference type="Proteomes" id="UP000036196">
    <property type="component" value="Unassembled WGS sequence"/>
</dbReference>
<sequence>MKLTQEQINAAQAQARRCTADIKAAMRVKPRPSWNQVVPPILRRHHEVIKPMGISLIQFNSIIGRQNGRFGVDSE</sequence>
<accession>A0A0J5KKU4</accession>
<reference evidence="1 2" key="1">
    <citation type="submission" date="2015-05" db="EMBL/GenBank/DDBJ databases">
        <title>Genome sequences of Pluralibacter gergoviae.</title>
        <authorList>
            <person name="Greninger A.L."/>
            <person name="Miller S."/>
        </authorList>
    </citation>
    <scope>NUCLEOTIDE SEQUENCE [LARGE SCALE GENOMIC DNA]</scope>
    <source>
        <strain evidence="1 2">JS81F13</strain>
    </source>
</reference>
<evidence type="ECO:0000313" key="2">
    <source>
        <dbReference type="Proteomes" id="UP000036196"/>
    </source>
</evidence>